<dbReference type="Gene3D" id="3.40.50.300">
    <property type="entry name" value="P-loop containing nucleotide triphosphate hydrolases"/>
    <property type="match status" value="1"/>
</dbReference>
<protein>
    <submittedName>
        <fullName evidence="3">Uncharacterized protein</fullName>
    </submittedName>
</protein>
<dbReference type="SUPFAM" id="SSF52540">
    <property type="entry name" value="P-loop containing nucleoside triphosphate hydrolases"/>
    <property type="match status" value="1"/>
</dbReference>
<organism>
    <name type="scientific">Branchiostoma floridae</name>
    <name type="common">Florida lancelet</name>
    <name type="synonym">Amphioxus</name>
    <dbReference type="NCBI Taxonomy" id="7739"/>
    <lineage>
        <taxon>Eukaryota</taxon>
        <taxon>Metazoa</taxon>
        <taxon>Chordata</taxon>
        <taxon>Cephalochordata</taxon>
        <taxon>Leptocardii</taxon>
        <taxon>Amphioxiformes</taxon>
        <taxon>Branchiostomatidae</taxon>
        <taxon>Branchiostoma</taxon>
    </lineage>
</organism>
<gene>
    <name evidence="3" type="ORF">BRAFLDRAFT_74921</name>
</gene>
<dbReference type="Pfam" id="PF00025">
    <property type="entry name" value="Arf"/>
    <property type="match status" value="1"/>
</dbReference>
<dbReference type="GO" id="GO:0005525">
    <property type="term" value="F:GTP binding"/>
    <property type="evidence" value="ECO:0007669"/>
    <property type="project" value="UniProtKB-KW"/>
</dbReference>
<dbReference type="EMBL" id="GG666488">
    <property type="protein sequence ID" value="EEN63982.1"/>
    <property type="molecule type" value="Genomic_DNA"/>
</dbReference>
<proteinExistence type="predicted"/>
<reference evidence="3" key="1">
    <citation type="journal article" date="2008" name="Nature">
        <title>The amphioxus genome and the evolution of the chordate karyotype.</title>
        <authorList>
            <consortium name="US DOE Joint Genome Institute (JGI-PGF)"/>
            <person name="Putnam N.H."/>
            <person name="Butts T."/>
            <person name="Ferrier D.E.K."/>
            <person name="Furlong R.F."/>
            <person name="Hellsten U."/>
            <person name="Kawashima T."/>
            <person name="Robinson-Rechavi M."/>
            <person name="Shoguchi E."/>
            <person name="Terry A."/>
            <person name="Yu J.-K."/>
            <person name="Benito-Gutierrez E.L."/>
            <person name="Dubchak I."/>
            <person name="Garcia-Fernandez J."/>
            <person name="Gibson-Brown J.J."/>
            <person name="Grigoriev I.V."/>
            <person name="Horton A.C."/>
            <person name="de Jong P.J."/>
            <person name="Jurka J."/>
            <person name="Kapitonov V.V."/>
            <person name="Kohara Y."/>
            <person name="Kuroki Y."/>
            <person name="Lindquist E."/>
            <person name="Lucas S."/>
            <person name="Osoegawa K."/>
            <person name="Pennacchio L.A."/>
            <person name="Salamov A.A."/>
            <person name="Satou Y."/>
            <person name="Sauka-Spengler T."/>
            <person name="Schmutz J."/>
            <person name="Shin-I T."/>
            <person name="Toyoda A."/>
            <person name="Bronner-Fraser M."/>
            <person name="Fujiyama A."/>
            <person name="Holland L.Z."/>
            <person name="Holland P.W.H."/>
            <person name="Satoh N."/>
            <person name="Rokhsar D.S."/>
        </authorList>
    </citation>
    <scope>NUCLEOTIDE SEQUENCE [LARGE SCALE GENOMIC DNA]</scope>
    <source>
        <strain evidence="3">S238N-H82</strain>
        <tissue evidence="3">Testes</tissue>
    </source>
</reference>
<dbReference type="InterPro" id="IPR024156">
    <property type="entry name" value="Small_GTPase_ARF"/>
</dbReference>
<dbReference type="InterPro" id="IPR006689">
    <property type="entry name" value="Small_GTPase_ARF/SAR"/>
</dbReference>
<sequence>MDIHSCTGMKPEATDDLVSASQSLSKVMRKRYEKGGKTYQKVKGYWHGLDAAGKTTTLYRLKLGEVVTTILTIDLQPASAKEGHGLYEGLDWLAAKLASKEAGKYVTQSVVEAKDDVVTITKSNPIKSVVRYFKSWWGNVGQATAT</sequence>
<keyword evidence="2" id="KW-0342">GTP-binding</keyword>
<evidence type="ECO:0000313" key="3">
    <source>
        <dbReference type="EMBL" id="EEN63982.1"/>
    </source>
</evidence>
<dbReference type="AlphaFoldDB" id="C3Y6M2"/>
<dbReference type="InterPro" id="IPR027417">
    <property type="entry name" value="P-loop_NTPase"/>
</dbReference>
<accession>C3Y6M2</accession>
<dbReference type="InParanoid" id="C3Y6M2"/>
<evidence type="ECO:0000256" key="2">
    <source>
        <dbReference type="ARBA" id="ARBA00023134"/>
    </source>
</evidence>
<dbReference type="STRING" id="7739.C3Y6M2"/>
<dbReference type="PANTHER" id="PTHR11711">
    <property type="entry name" value="ADP RIBOSYLATION FACTOR-RELATED"/>
    <property type="match status" value="1"/>
</dbReference>
<dbReference type="GO" id="GO:0003924">
    <property type="term" value="F:GTPase activity"/>
    <property type="evidence" value="ECO:0007669"/>
    <property type="project" value="InterPro"/>
</dbReference>
<evidence type="ECO:0000256" key="1">
    <source>
        <dbReference type="ARBA" id="ARBA00022741"/>
    </source>
</evidence>
<keyword evidence="1" id="KW-0547">Nucleotide-binding</keyword>
<name>C3Y6M2_BRAFL</name>